<keyword evidence="2" id="KW-1133">Transmembrane helix</keyword>
<keyword evidence="4" id="KW-1185">Reference proteome</keyword>
<proteinExistence type="inferred from homology"/>
<dbReference type="KEGG" id="spu:115920319"/>
<reference evidence="4" key="1">
    <citation type="submission" date="2015-02" db="EMBL/GenBank/DDBJ databases">
        <title>Genome sequencing for Strongylocentrotus purpuratus.</title>
        <authorList>
            <person name="Murali S."/>
            <person name="Liu Y."/>
            <person name="Vee V."/>
            <person name="English A."/>
            <person name="Wang M."/>
            <person name="Skinner E."/>
            <person name="Han Y."/>
            <person name="Muzny D.M."/>
            <person name="Worley K.C."/>
            <person name="Gibbs R.A."/>
        </authorList>
    </citation>
    <scope>NUCLEOTIDE SEQUENCE</scope>
</reference>
<evidence type="ECO:0000313" key="3">
    <source>
        <dbReference type="EnsemblMetazoa" id="XP_030831740"/>
    </source>
</evidence>
<keyword evidence="2" id="KW-0472">Membrane</keyword>
<dbReference type="EnsemblMetazoa" id="XM_030975880">
    <property type="protein sequence ID" value="XP_030831740"/>
    <property type="gene ID" value="LOC115920319"/>
</dbReference>
<feature type="transmembrane region" description="Helical" evidence="2">
    <location>
        <begin position="156"/>
        <end position="179"/>
    </location>
</feature>
<dbReference type="InterPro" id="IPR009724">
    <property type="entry name" value="TMEM70"/>
</dbReference>
<name>A0A7M7N8W6_STRPU</name>
<evidence type="ECO:0000313" key="4">
    <source>
        <dbReference type="Proteomes" id="UP000007110"/>
    </source>
</evidence>
<dbReference type="PANTHER" id="PTHR13281:SF0">
    <property type="entry name" value="TRANSMEMBRANE PROTEIN 70, MITOCHONDRIAL"/>
    <property type="match status" value="1"/>
</dbReference>
<dbReference type="InterPro" id="IPR045325">
    <property type="entry name" value="TMEM70/TMEM186/TMEM223"/>
</dbReference>
<sequence length="277" mass="31215">MAFYCLQVSRRIALSKIKIQFPSRCLHRQWTCGQGRASLEMKCGFVHTCTPTVWRGSDVVVKKRPGEQMLHAGFIIPVCRASSSSKFKDQEGNRISKAYLGDNLGISVQKHDGNRLIYEVRGQAMLRFVTLSFYATAVVGLYLAPDFISSALENDVINTEAIVNLSAVSFAVIGLPALLRMLSKRLVLKLYHNEARETYMAVTQSLLLTNKLTTFSLQDVVVTENRSILSQAFNLTTFKAKKDPMHVNSYNFKLPSDYNHLLGFDKGMTEVSMKWMK</sequence>
<organism evidence="3 4">
    <name type="scientific">Strongylocentrotus purpuratus</name>
    <name type="common">Purple sea urchin</name>
    <dbReference type="NCBI Taxonomy" id="7668"/>
    <lineage>
        <taxon>Eukaryota</taxon>
        <taxon>Metazoa</taxon>
        <taxon>Echinodermata</taxon>
        <taxon>Eleutherozoa</taxon>
        <taxon>Echinozoa</taxon>
        <taxon>Echinoidea</taxon>
        <taxon>Euechinoidea</taxon>
        <taxon>Echinacea</taxon>
        <taxon>Camarodonta</taxon>
        <taxon>Echinidea</taxon>
        <taxon>Strongylocentrotidae</taxon>
        <taxon>Strongylocentrotus</taxon>
    </lineage>
</organism>
<comment type="similarity">
    <text evidence="1">Belongs to the TMEM70 family.</text>
</comment>
<protein>
    <recommendedName>
        <fullName evidence="5">Transmembrane protein 70</fullName>
    </recommendedName>
</protein>
<dbReference type="GeneID" id="115920319"/>
<reference evidence="3" key="2">
    <citation type="submission" date="2021-01" db="UniProtKB">
        <authorList>
            <consortium name="EnsemblMetazoa"/>
        </authorList>
    </citation>
    <scope>IDENTIFICATION</scope>
</reference>
<dbReference type="Proteomes" id="UP000007110">
    <property type="component" value="Unassembled WGS sequence"/>
</dbReference>
<dbReference type="AlphaFoldDB" id="A0A7M7N8W6"/>
<dbReference type="PANTHER" id="PTHR13281">
    <property type="entry name" value="TRANSMEMBRANE PROTEIN 70, MITOCHONDRIAL"/>
    <property type="match status" value="1"/>
</dbReference>
<feature type="transmembrane region" description="Helical" evidence="2">
    <location>
        <begin position="124"/>
        <end position="144"/>
    </location>
</feature>
<dbReference type="Pfam" id="PF06979">
    <property type="entry name" value="TMEM70"/>
    <property type="match status" value="1"/>
</dbReference>
<dbReference type="RefSeq" id="XP_030831740.1">
    <property type="nucleotide sequence ID" value="XM_030975880.1"/>
</dbReference>
<dbReference type="InParanoid" id="A0A7M7N8W6"/>
<evidence type="ECO:0008006" key="5">
    <source>
        <dbReference type="Google" id="ProtNLM"/>
    </source>
</evidence>
<dbReference type="OMA" id="CAYTPTI"/>
<keyword evidence="2" id="KW-0812">Transmembrane</keyword>
<dbReference type="OrthoDB" id="156886at2759"/>
<evidence type="ECO:0000256" key="1">
    <source>
        <dbReference type="ARBA" id="ARBA00005280"/>
    </source>
</evidence>
<evidence type="ECO:0000256" key="2">
    <source>
        <dbReference type="SAM" id="Phobius"/>
    </source>
</evidence>
<accession>A0A7M7N8W6</accession>